<gene>
    <name evidence="2" type="ORF">PIB30_049181</name>
</gene>
<reference evidence="2 3" key="1">
    <citation type="journal article" date="2023" name="Plants (Basel)">
        <title>Bridging the Gap: Combining Genomics and Transcriptomics Approaches to Understand Stylosanthes scabra, an Orphan Legume from the Brazilian Caatinga.</title>
        <authorList>
            <person name="Ferreira-Neto J.R.C."/>
            <person name="da Silva M.D."/>
            <person name="Binneck E."/>
            <person name="de Melo N.F."/>
            <person name="da Silva R.H."/>
            <person name="de Melo A.L.T.M."/>
            <person name="Pandolfi V."/>
            <person name="Bustamante F.O."/>
            <person name="Brasileiro-Vidal A.C."/>
            <person name="Benko-Iseppon A.M."/>
        </authorList>
    </citation>
    <scope>NUCLEOTIDE SEQUENCE [LARGE SCALE GENOMIC DNA]</scope>
    <source>
        <tissue evidence="2">Leaves</tissue>
    </source>
</reference>
<name>A0ABU6TH40_9FABA</name>
<keyword evidence="3" id="KW-1185">Reference proteome</keyword>
<feature type="region of interest" description="Disordered" evidence="1">
    <location>
        <begin position="73"/>
        <end position="92"/>
    </location>
</feature>
<evidence type="ECO:0000313" key="3">
    <source>
        <dbReference type="Proteomes" id="UP001341840"/>
    </source>
</evidence>
<proteinExistence type="predicted"/>
<dbReference type="Proteomes" id="UP001341840">
    <property type="component" value="Unassembled WGS sequence"/>
</dbReference>
<evidence type="ECO:0000313" key="2">
    <source>
        <dbReference type="EMBL" id="MED6148012.1"/>
    </source>
</evidence>
<protein>
    <submittedName>
        <fullName evidence="2">Uncharacterized protein</fullName>
    </submittedName>
</protein>
<evidence type="ECO:0000256" key="1">
    <source>
        <dbReference type="SAM" id="MobiDB-lite"/>
    </source>
</evidence>
<sequence>MAPKMQRLVSLERGKLGKLETKRTLMKNEKFRIVKSTITHLCEAAGLSYRAPRSNEAVPKVRPIIATVMENIRYPPHHPPDKGENQEQSAYDAQMPQGYGWGQLQADMANLKTTQIEFYESILAQHALYRLRL</sequence>
<comment type="caution">
    <text evidence="2">The sequence shown here is derived from an EMBL/GenBank/DDBJ whole genome shotgun (WGS) entry which is preliminary data.</text>
</comment>
<dbReference type="EMBL" id="JASCZI010090949">
    <property type="protein sequence ID" value="MED6148012.1"/>
    <property type="molecule type" value="Genomic_DNA"/>
</dbReference>
<accession>A0ABU6TH40</accession>
<organism evidence="2 3">
    <name type="scientific">Stylosanthes scabra</name>
    <dbReference type="NCBI Taxonomy" id="79078"/>
    <lineage>
        <taxon>Eukaryota</taxon>
        <taxon>Viridiplantae</taxon>
        <taxon>Streptophyta</taxon>
        <taxon>Embryophyta</taxon>
        <taxon>Tracheophyta</taxon>
        <taxon>Spermatophyta</taxon>
        <taxon>Magnoliopsida</taxon>
        <taxon>eudicotyledons</taxon>
        <taxon>Gunneridae</taxon>
        <taxon>Pentapetalae</taxon>
        <taxon>rosids</taxon>
        <taxon>fabids</taxon>
        <taxon>Fabales</taxon>
        <taxon>Fabaceae</taxon>
        <taxon>Papilionoideae</taxon>
        <taxon>50 kb inversion clade</taxon>
        <taxon>dalbergioids sensu lato</taxon>
        <taxon>Dalbergieae</taxon>
        <taxon>Pterocarpus clade</taxon>
        <taxon>Stylosanthes</taxon>
    </lineage>
</organism>